<protein>
    <submittedName>
        <fullName evidence="1">Uncharacterized protein</fullName>
    </submittedName>
</protein>
<evidence type="ECO:0000313" key="2">
    <source>
        <dbReference type="Proteomes" id="UP000639010"/>
    </source>
</evidence>
<organism evidence="1 2">
    <name type="scientific">Desulfomicrobium macestii</name>
    <dbReference type="NCBI Taxonomy" id="90731"/>
    <lineage>
        <taxon>Bacteria</taxon>
        <taxon>Pseudomonadati</taxon>
        <taxon>Thermodesulfobacteriota</taxon>
        <taxon>Desulfovibrionia</taxon>
        <taxon>Desulfovibrionales</taxon>
        <taxon>Desulfomicrobiaceae</taxon>
        <taxon>Desulfomicrobium</taxon>
    </lineage>
</organism>
<proteinExistence type="predicted"/>
<gene>
    <name evidence="1" type="ORF">H4684_003463</name>
</gene>
<dbReference type="RefSeq" id="WP_192624678.1">
    <property type="nucleotide sequence ID" value="NZ_JADBGG010000034.1"/>
</dbReference>
<evidence type="ECO:0000313" key="1">
    <source>
        <dbReference type="EMBL" id="MBE1426788.1"/>
    </source>
</evidence>
<dbReference type="Proteomes" id="UP000639010">
    <property type="component" value="Unassembled WGS sequence"/>
</dbReference>
<accession>A0ABR9H7U2</accession>
<comment type="caution">
    <text evidence="1">The sequence shown here is derived from an EMBL/GenBank/DDBJ whole genome shotgun (WGS) entry which is preliminary data.</text>
</comment>
<name>A0ABR9H7U2_9BACT</name>
<dbReference type="EMBL" id="JADBGG010000034">
    <property type="protein sequence ID" value="MBE1426788.1"/>
    <property type="molecule type" value="Genomic_DNA"/>
</dbReference>
<reference evidence="1 2" key="1">
    <citation type="submission" date="2020-10" db="EMBL/GenBank/DDBJ databases">
        <title>Genomic Encyclopedia of Type Strains, Phase IV (KMG-IV): sequencing the most valuable type-strain genomes for metagenomic binning, comparative biology and taxonomic classification.</title>
        <authorList>
            <person name="Goeker M."/>
        </authorList>
    </citation>
    <scope>NUCLEOTIDE SEQUENCE [LARGE SCALE GENOMIC DNA]</scope>
    <source>
        <strain evidence="1 2">DSM 4194</strain>
    </source>
</reference>
<keyword evidence="2" id="KW-1185">Reference proteome</keyword>
<sequence length="113" mass="12562">MGKATLYLSVLSFTRKHPDVGETVSHTRPDQNANIHQRNNMASRAAPKQEEPVEAIKQAQRLKSPGLIANNEAFLRLLTEGIKVSYQVQGQVRGRLAINPEKRPYISGSTEVI</sequence>